<feature type="domain" description="HTH tetR-type" evidence="6">
    <location>
        <begin position="6"/>
        <end position="66"/>
    </location>
</feature>
<dbReference type="SUPFAM" id="SSF48498">
    <property type="entry name" value="Tetracyclin repressor-like, C-terminal domain"/>
    <property type="match status" value="1"/>
</dbReference>
<name>A0ABS3DR19_9BACI</name>
<evidence type="ECO:0000256" key="5">
    <source>
        <dbReference type="PROSITE-ProRule" id="PRU00335"/>
    </source>
</evidence>
<evidence type="ECO:0000259" key="6">
    <source>
        <dbReference type="PROSITE" id="PS50977"/>
    </source>
</evidence>
<dbReference type="EMBL" id="JAEKJY010000001">
    <property type="protein sequence ID" value="MBN8233777.1"/>
    <property type="molecule type" value="Genomic_DNA"/>
</dbReference>
<dbReference type="Gene3D" id="1.10.357.10">
    <property type="entry name" value="Tetracycline Repressor, domain 2"/>
    <property type="match status" value="1"/>
</dbReference>
<organism evidence="7 8">
    <name type="scientific">Halobacillus kuroshimensis</name>
    <dbReference type="NCBI Taxonomy" id="302481"/>
    <lineage>
        <taxon>Bacteria</taxon>
        <taxon>Bacillati</taxon>
        <taxon>Bacillota</taxon>
        <taxon>Bacilli</taxon>
        <taxon>Bacillales</taxon>
        <taxon>Bacillaceae</taxon>
        <taxon>Halobacillus</taxon>
    </lineage>
</organism>
<keyword evidence="3 5" id="KW-0238">DNA-binding</keyword>
<protein>
    <submittedName>
        <fullName evidence="7">TetR/AcrR family transcriptional regulator</fullName>
    </submittedName>
</protein>
<dbReference type="InterPro" id="IPR050624">
    <property type="entry name" value="HTH-type_Tx_Regulator"/>
</dbReference>
<dbReference type="PANTHER" id="PTHR43479:SF11">
    <property type="entry name" value="ACREF_ENVCD OPERON REPRESSOR-RELATED"/>
    <property type="match status" value="1"/>
</dbReference>
<dbReference type="PRINTS" id="PR00455">
    <property type="entry name" value="HTHTETR"/>
</dbReference>
<keyword evidence="2" id="KW-0805">Transcription regulation</keyword>
<dbReference type="Pfam" id="PF00440">
    <property type="entry name" value="TetR_N"/>
    <property type="match status" value="1"/>
</dbReference>
<dbReference type="InterPro" id="IPR001647">
    <property type="entry name" value="HTH_TetR"/>
</dbReference>
<proteinExistence type="predicted"/>
<evidence type="ECO:0000256" key="3">
    <source>
        <dbReference type="ARBA" id="ARBA00023125"/>
    </source>
</evidence>
<evidence type="ECO:0000313" key="7">
    <source>
        <dbReference type="EMBL" id="MBN8233777.1"/>
    </source>
</evidence>
<evidence type="ECO:0000256" key="1">
    <source>
        <dbReference type="ARBA" id="ARBA00022491"/>
    </source>
</evidence>
<evidence type="ECO:0000313" key="8">
    <source>
        <dbReference type="Proteomes" id="UP000663970"/>
    </source>
</evidence>
<dbReference type="Pfam" id="PF13977">
    <property type="entry name" value="TetR_C_6"/>
    <property type="match status" value="1"/>
</dbReference>
<comment type="caution">
    <text evidence="7">The sequence shown here is derived from an EMBL/GenBank/DDBJ whole genome shotgun (WGS) entry which is preliminary data.</text>
</comment>
<dbReference type="PROSITE" id="PS50977">
    <property type="entry name" value="HTH_TETR_2"/>
    <property type="match status" value="1"/>
</dbReference>
<dbReference type="RefSeq" id="WP_206931748.1">
    <property type="nucleotide sequence ID" value="NZ_JAEKJY010000001.1"/>
</dbReference>
<gene>
    <name evidence="7" type="ORF">JF544_00895</name>
</gene>
<keyword evidence="4" id="KW-0804">Transcription</keyword>
<reference evidence="7 8" key="1">
    <citation type="submission" date="2020-12" db="EMBL/GenBank/DDBJ databases">
        <title>Oil enriched cultivation method for isolating marine PHA-producing bacteria.</title>
        <authorList>
            <person name="Zheng W."/>
            <person name="Yu S."/>
            <person name="Huang Y."/>
        </authorList>
    </citation>
    <scope>NUCLEOTIDE SEQUENCE [LARGE SCALE GENOMIC DNA]</scope>
    <source>
        <strain evidence="7 8">SY-2-6</strain>
    </source>
</reference>
<evidence type="ECO:0000256" key="4">
    <source>
        <dbReference type="ARBA" id="ARBA00023163"/>
    </source>
</evidence>
<dbReference type="Proteomes" id="UP000663970">
    <property type="component" value="Unassembled WGS sequence"/>
</dbReference>
<keyword evidence="1" id="KW-0678">Repressor</keyword>
<dbReference type="SUPFAM" id="SSF46689">
    <property type="entry name" value="Homeodomain-like"/>
    <property type="match status" value="1"/>
</dbReference>
<evidence type="ECO:0000256" key="2">
    <source>
        <dbReference type="ARBA" id="ARBA00023015"/>
    </source>
</evidence>
<keyword evidence="8" id="KW-1185">Reference proteome</keyword>
<accession>A0ABS3DR19</accession>
<dbReference type="PANTHER" id="PTHR43479">
    <property type="entry name" value="ACREF/ENVCD OPERON REPRESSOR-RELATED"/>
    <property type="match status" value="1"/>
</dbReference>
<dbReference type="InterPro" id="IPR009057">
    <property type="entry name" value="Homeodomain-like_sf"/>
</dbReference>
<feature type="DNA-binding region" description="H-T-H motif" evidence="5">
    <location>
        <begin position="29"/>
        <end position="48"/>
    </location>
</feature>
<dbReference type="InterPro" id="IPR036271">
    <property type="entry name" value="Tet_transcr_reg_TetR-rel_C_sf"/>
</dbReference>
<sequence length="197" mass="22865">MAKKAEQRRQQILKAAFEAVAAKGYDSVTLQDIADYAEVSKGVTNYYFKNKVDVFSHLLEWITTRIYEKEAASIELKETALGKLEAYIDQVFVSPEENKTFYSVYLDYLSQMKHQERYRQINQQFYENCWSIGREIITQGLEEGVFHIEDVEQSAISIRSMIDGTLIQWLMSQDDAKHASYKSHCHQSVLRLLRASS</sequence>
<dbReference type="InterPro" id="IPR039538">
    <property type="entry name" value="BetI_C"/>
</dbReference>